<dbReference type="EMBL" id="KZ669814">
    <property type="protein sequence ID" value="PPR84547.1"/>
    <property type="molecule type" value="Genomic_DNA"/>
</dbReference>
<dbReference type="AlphaFoldDB" id="A0A2P5W0E4"/>
<sequence length="129" mass="14376">MANHIPDNNAGEKESNPSVDDDDDNNHDIDDKNIESTPKNINVNLIIASNPSEIVRLNNENVTPVIELEPDNVPSLENFSHHGSTFLVEVIIFSTMTTLTKIALQMPRGTNLDLKEGEFKKPQTKIPLF</sequence>
<evidence type="ECO:0000313" key="3">
    <source>
        <dbReference type="Proteomes" id="UP000239757"/>
    </source>
</evidence>
<name>A0A2P5W0E4_GOSBA</name>
<evidence type="ECO:0000256" key="1">
    <source>
        <dbReference type="SAM" id="MobiDB-lite"/>
    </source>
</evidence>
<dbReference type="Proteomes" id="UP000239757">
    <property type="component" value="Unassembled WGS sequence"/>
</dbReference>
<evidence type="ECO:0000313" key="2">
    <source>
        <dbReference type="EMBL" id="PPR84547.1"/>
    </source>
</evidence>
<protein>
    <submittedName>
        <fullName evidence="2">Uncharacterized protein</fullName>
    </submittedName>
</protein>
<accession>A0A2P5W0E4</accession>
<organism evidence="2 3">
    <name type="scientific">Gossypium barbadense</name>
    <name type="common">Sea Island cotton</name>
    <name type="synonym">Hibiscus barbadensis</name>
    <dbReference type="NCBI Taxonomy" id="3634"/>
    <lineage>
        <taxon>Eukaryota</taxon>
        <taxon>Viridiplantae</taxon>
        <taxon>Streptophyta</taxon>
        <taxon>Embryophyta</taxon>
        <taxon>Tracheophyta</taxon>
        <taxon>Spermatophyta</taxon>
        <taxon>Magnoliopsida</taxon>
        <taxon>eudicotyledons</taxon>
        <taxon>Gunneridae</taxon>
        <taxon>Pentapetalae</taxon>
        <taxon>rosids</taxon>
        <taxon>malvids</taxon>
        <taxon>Malvales</taxon>
        <taxon>Malvaceae</taxon>
        <taxon>Malvoideae</taxon>
        <taxon>Gossypium</taxon>
    </lineage>
</organism>
<proteinExistence type="predicted"/>
<gene>
    <name evidence="2" type="ORF">GOBAR_AA36170</name>
</gene>
<feature type="region of interest" description="Disordered" evidence="1">
    <location>
        <begin position="1"/>
        <end position="36"/>
    </location>
</feature>
<reference evidence="2 3" key="1">
    <citation type="submission" date="2015-01" db="EMBL/GenBank/DDBJ databases">
        <title>Genome of allotetraploid Gossypium barbadense reveals genomic plasticity and fiber elongation in cotton evolution.</title>
        <authorList>
            <person name="Chen X."/>
            <person name="Liu X."/>
            <person name="Zhao B."/>
            <person name="Zheng H."/>
            <person name="Hu Y."/>
            <person name="Lu G."/>
            <person name="Yang C."/>
            <person name="Chen J."/>
            <person name="Shan C."/>
            <person name="Zhang L."/>
            <person name="Zhou Y."/>
            <person name="Wang L."/>
            <person name="Guo W."/>
            <person name="Bai Y."/>
            <person name="Ruan J."/>
            <person name="Shangguan X."/>
            <person name="Mao Y."/>
            <person name="Jiang J."/>
            <person name="Zhu Y."/>
            <person name="Lei J."/>
            <person name="Kang H."/>
            <person name="Chen S."/>
            <person name="He X."/>
            <person name="Wang R."/>
            <person name="Wang Y."/>
            <person name="Chen J."/>
            <person name="Wang L."/>
            <person name="Yu S."/>
            <person name="Wang B."/>
            <person name="Wei J."/>
            <person name="Song S."/>
            <person name="Lu X."/>
            <person name="Gao Z."/>
            <person name="Gu W."/>
            <person name="Deng X."/>
            <person name="Ma D."/>
            <person name="Wang S."/>
            <person name="Liang W."/>
            <person name="Fang L."/>
            <person name="Cai C."/>
            <person name="Zhu X."/>
            <person name="Zhou B."/>
            <person name="Zhang Y."/>
            <person name="Chen Z."/>
            <person name="Xu S."/>
            <person name="Zhu R."/>
            <person name="Wang S."/>
            <person name="Zhang T."/>
            <person name="Zhao G."/>
        </authorList>
    </citation>
    <scope>NUCLEOTIDE SEQUENCE [LARGE SCALE GENOMIC DNA]</scope>
    <source>
        <strain evidence="3">cv. Xinhai21</strain>
        <tissue evidence="2">Leaf</tissue>
    </source>
</reference>